<dbReference type="GO" id="GO:1902201">
    <property type="term" value="P:negative regulation of bacterial-type flagellum-dependent cell motility"/>
    <property type="evidence" value="ECO:0007669"/>
    <property type="project" value="TreeGrafter"/>
</dbReference>
<dbReference type="SUPFAM" id="SSF55073">
    <property type="entry name" value="Nucleotide cyclase"/>
    <property type="match status" value="1"/>
</dbReference>
<reference evidence="3" key="2">
    <citation type="journal article" date="2024" name="Nature">
        <title>Anoxygenic phototroph of the Chloroflexota uses a type I reaction centre.</title>
        <authorList>
            <person name="Tsuji J.M."/>
            <person name="Shaw N.A."/>
            <person name="Nagashima S."/>
            <person name="Venkiteswaran J.J."/>
            <person name="Schiff S.L."/>
            <person name="Watanabe T."/>
            <person name="Fukui M."/>
            <person name="Hanada S."/>
            <person name="Tank M."/>
            <person name="Neufeld J.D."/>
        </authorList>
    </citation>
    <scope>NUCLEOTIDE SEQUENCE</scope>
    <source>
        <strain evidence="3">L227-S17</strain>
    </source>
</reference>
<dbReference type="InterPro" id="IPR000160">
    <property type="entry name" value="GGDEF_dom"/>
</dbReference>
<dbReference type="PANTHER" id="PTHR45138">
    <property type="entry name" value="REGULATORY COMPONENTS OF SENSORY TRANSDUCTION SYSTEM"/>
    <property type="match status" value="1"/>
</dbReference>
<dbReference type="AlphaFoldDB" id="A0A8T7M3E6"/>
<dbReference type="EMBL" id="JACATZ010000001">
    <property type="protein sequence ID" value="NWJ45805.1"/>
    <property type="molecule type" value="Genomic_DNA"/>
</dbReference>
<evidence type="ECO:0000313" key="4">
    <source>
        <dbReference type="Proteomes" id="UP000521676"/>
    </source>
</evidence>
<dbReference type="NCBIfam" id="TIGR00254">
    <property type="entry name" value="GGDEF"/>
    <property type="match status" value="1"/>
</dbReference>
<protein>
    <submittedName>
        <fullName evidence="2">GGDEF domain-containing protein</fullName>
    </submittedName>
    <submittedName>
        <fullName evidence="3">Sensor domain-containing diguanylate cyclase</fullName>
    </submittedName>
</protein>
<evidence type="ECO:0000313" key="5">
    <source>
        <dbReference type="Proteomes" id="UP001431572"/>
    </source>
</evidence>
<dbReference type="SUPFAM" id="SSF55781">
    <property type="entry name" value="GAF domain-like"/>
    <property type="match status" value="1"/>
</dbReference>
<sequence>MEESLISLTDTQFNKLITLNGVILRAVSSGVIFNLAPSSLTELLNNLTFSAFLRVEPGHSTELYALTVGKNITSVRLDWLRGELNHLLKSHLDGTRLSSVPQTLPVQVTVPSALKPEIGVKWLYCMPVIASNRQYGLLLGGSLEPLEEIELRLFGALGSTIAIGLENTTRMESLQYDAAETAYLNQIAAEITDSLDLQELLQYMLTKLENIISISHAALFLLLDHFYYTLAYTSSNSENKPRRRSRQEYKIEGSLIEIVIRERTSLINPAQPGELPYIPRGSSLLLLPLIHRNKLHGVLALSYREPNTYRPDTVPLLLIEKMAALFTPAMLNCRLYEEKKRMADFDERVGTYNHNYFERELPMQLDKAHRLNYSLGLLIIDMDMLKTINSQYNYLIGSTALKHIAEIITRNVRRTDIVSRYGGDEFAVLLPGTSYKGLELVSEKIRKAICDTPIILANNDKLYVTVSLGAAYFPQDAANHRELFEIANIALLESKKARNEARIGRAATLVEALAENGG</sequence>
<dbReference type="InterPro" id="IPR029787">
    <property type="entry name" value="Nucleotide_cyclase"/>
</dbReference>
<dbReference type="CDD" id="cd01949">
    <property type="entry name" value="GGDEF"/>
    <property type="match status" value="1"/>
</dbReference>
<organism evidence="2 4">
    <name type="scientific">Candidatus Chlorohelix allophototropha</name>
    <dbReference type="NCBI Taxonomy" id="3003348"/>
    <lineage>
        <taxon>Bacteria</taxon>
        <taxon>Bacillati</taxon>
        <taxon>Chloroflexota</taxon>
        <taxon>Chloroflexia</taxon>
        <taxon>Candidatus Chloroheliales</taxon>
        <taxon>Candidatus Chloroheliaceae</taxon>
        <taxon>Candidatus Chlorohelix</taxon>
    </lineage>
</organism>
<dbReference type="SMART" id="SM00267">
    <property type="entry name" value="GGDEF"/>
    <property type="match status" value="1"/>
</dbReference>
<dbReference type="PROSITE" id="PS50887">
    <property type="entry name" value="GGDEF"/>
    <property type="match status" value="1"/>
</dbReference>
<dbReference type="GO" id="GO:0005886">
    <property type="term" value="C:plasma membrane"/>
    <property type="evidence" value="ECO:0007669"/>
    <property type="project" value="TreeGrafter"/>
</dbReference>
<dbReference type="GO" id="GO:0052621">
    <property type="term" value="F:diguanylate cyclase activity"/>
    <property type="evidence" value="ECO:0007669"/>
    <property type="project" value="TreeGrafter"/>
</dbReference>
<name>A0A8T7M3E6_9CHLR</name>
<reference evidence="2 4" key="1">
    <citation type="submission" date="2020-06" db="EMBL/GenBank/DDBJ databases">
        <title>Anoxygenic phototrophic Chloroflexota member uses a Type I reaction center.</title>
        <authorList>
            <person name="Tsuji J.M."/>
            <person name="Shaw N.A."/>
            <person name="Nagashima S."/>
            <person name="Venkiteswaran J."/>
            <person name="Schiff S.L."/>
            <person name="Hanada S."/>
            <person name="Tank M."/>
            <person name="Neufeld J.D."/>
        </authorList>
    </citation>
    <scope>NUCLEOTIDE SEQUENCE [LARGE SCALE GENOMIC DNA]</scope>
    <source>
        <strain evidence="2">L227-S17</strain>
    </source>
</reference>
<dbReference type="GO" id="GO:0043709">
    <property type="term" value="P:cell adhesion involved in single-species biofilm formation"/>
    <property type="evidence" value="ECO:0007669"/>
    <property type="project" value="TreeGrafter"/>
</dbReference>
<dbReference type="InterPro" id="IPR043128">
    <property type="entry name" value="Rev_trsase/Diguanyl_cyclase"/>
</dbReference>
<dbReference type="Proteomes" id="UP001431572">
    <property type="component" value="Chromosome 1"/>
</dbReference>
<dbReference type="Gene3D" id="3.30.450.40">
    <property type="match status" value="1"/>
</dbReference>
<gene>
    <name evidence="2" type="ORF">HXX08_08005</name>
    <name evidence="3" type="ORF">OZ401_000945</name>
</gene>
<dbReference type="EMBL" id="CP128399">
    <property type="protein sequence ID" value="WJW67670.1"/>
    <property type="molecule type" value="Genomic_DNA"/>
</dbReference>
<dbReference type="Pfam" id="PF00990">
    <property type="entry name" value="GGDEF"/>
    <property type="match status" value="1"/>
</dbReference>
<feature type="domain" description="GGDEF" evidence="1">
    <location>
        <begin position="373"/>
        <end position="506"/>
    </location>
</feature>
<dbReference type="RefSeq" id="WP_341469561.1">
    <property type="nucleotide sequence ID" value="NZ_CP128399.1"/>
</dbReference>
<dbReference type="Gene3D" id="3.30.70.270">
    <property type="match status" value="1"/>
</dbReference>
<dbReference type="PANTHER" id="PTHR45138:SF9">
    <property type="entry name" value="DIGUANYLATE CYCLASE DGCM-RELATED"/>
    <property type="match status" value="1"/>
</dbReference>
<accession>A0A8T7M3E6</accession>
<dbReference type="Proteomes" id="UP000521676">
    <property type="component" value="Unassembled WGS sequence"/>
</dbReference>
<evidence type="ECO:0000313" key="3">
    <source>
        <dbReference type="EMBL" id="WJW67670.1"/>
    </source>
</evidence>
<evidence type="ECO:0000259" key="1">
    <source>
        <dbReference type="PROSITE" id="PS50887"/>
    </source>
</evidence>
<evidence type="ECO:0000313" key="2">
    <source>
        <dbReference type="EMBL" id="NWJ45805.1"/>
    </source>
</evidence>
<dbReference type="Pfam" id="PF13185">
    <property type="entry name" value="GAF_2"/>
    <property type="match status" value="1"/>
</dbReference>
<keyword evidence="5" id="KW-1185">Reference proteome</keyword>
<dbReference type="InterPro" id="IPR029016">
    <property type="entry name" value="GAF-like_dom_sf"/>
</dbReference>
<dbReference type="InterPro" id="IPR050469">
    <property type="entry name" value="Diguanylate_Cyclase"/>
</dbReference>
<proteinExistence type="predicted"/>
<dbReference type="InterPro" id="IPR003018">
    <property type="entry name" value="GAF"/>
</dbReference>